<organism evidence="2 3">
    <name type="scientific">Chryseolinea soli</name>
    <dbReference type="NCBI Taxonomy" id="2321403"/>
    <lineage>
        <taxon>Bacteria</taxon>
        <taxon>Pseudomonadati</taxon>
        <taxon>Bacteroidota</taxon>
        <taxon>Cytophagia</taxon>
        <taxon>Cytophagales</taxon>
        <taxon>Fulvivirgaceae</taxon>
        <taxon>Chryseolinea</taxon>
    </lineage>
</organism>
<evidence type="ECO:0000256" key="1">
    <source>
        <dbReference type="SAM" id="MobiDB-lite"/>
    </source>
</evidence>
<feature type="region of interest" description="Disordered" evidence="1">
    <location>
        <begin position="57"/>
        <end position="82"/>
    </location>
</feature>
<accession>A0A385SQ46</accession>
<reference evidence="3" key="1">
    <citation type="submission" date="2018-09" db="EMBL/GenBank/DDBJ databases">
        <title>Chryseolinea sp. KIS68-18 isolated from soil.</title>
        <authorList>
            <person name="Weon H.-Y."/>
            <person name="Kwon S.-W."/>
            <person name="Lee S.A."/>
        </authorList>
    </citation>
    <scope>NUCLEOTIDE SEQUENCE [LARGE SCALE GENOMIC DNA]</scope>
    <source>
        <strain evidence="3">KIS68-18</strain>
    </source>
</reference>
<evidence type="ECO:0000313" key="3">
    <source>
        <dbReference type="Proteomes" id="UP000266183"/>
    </source>
</evidence>
<name>A0A385SQ46_9BACT</name>
<dbReference type="EMBL" id="CP032382">
    <property type="protein sequence ID" value="AYB31630.1"/>
    <property type="molecule type" value="Genomic_DNA"/>
</dbReference>
<evidence type="ECO:0000313" key="2">
    <source>
        <dbReference type="EMBL" id="AYB31630.1"/>
    </source>
</evidence>
<protein>
    <submittedName>
        <fullName evidence="2">Uncharacterized protein</fullName>
    </submittedName>
</protein>
<feature type="compositionally biased region" description="Basic residues" evidence="1">
    <location>
        <begin position="60"/>
        <end position="70"/>
    </location>
</feature>
<gene>
    <name evidence="2" type="ORF">D4L85_14110</name>
</gene>
<dbReference type="AlphaFoldDB" id="A0A385SQ46"/>
<dbReference type="RefSeq" id="WP_119754900.1">
    <property type="nucleotide sequence ID" value="NZ_CP032382.1"/>
</dbReference>
<dbReference type="Proteomes" id="UP000266183">
    <property type="component" value="Chromosome"/>
</dbReference>
<dbReference type="KEGG" id="chk:D4L85_14110"/>
<keyword evidence="3" id="KW-1185">Reference proteome</keyword>
<proteinExistence type="predicted"/>
<sequence length="82" mass="9281">MDKTKKAEIKESVNKALSQVLEHLKISQPSKKTTRVITKASKVLKKELKDILKKEDRKAAKQTKASKVKKEKGLTKVMKHAV</sequence>